<dbReference type="Proteomes" id="UP000800094">
    <property type="component" value="Unassembled WGS sequence"/>
</dbReference>
<evidence type="ECO:0000313" key="2">
    <source>
        <dbReference type="EMBL" id="KAF2243445.1"/>
    </source>
</evidence>
<dbReference type="EMBL" id="ML987205">
    <property type="protein sequence ID" value="KAF2243445.1"/>
    <property type="molecule type" value="Genomic_DNA"/>
</dbReference>
<protein>
    <submittedName>
        <fullName evidence="2">Uncharacterized protein</fullName>
    </submittedName>
</protein>
<sequence length="185" mass="20099">MGGVEKFGAEPSGMRAARGPGFWATELLIDDAKPYDARKARLAALTVRLRDITFFSRKEAMRATIKGTRLHHSAVLVSRVRLHALLNNEHPPTATLLVLIAAPQRDLGVGQRSTSRGTPIARPCQPRKGTAGIAPSPPSDIGEDPSSFLPALAAGPEPWPATLYAFKPSRAFGNRRRRLIVHLRT</sequence>
<dbReference type="AlphaFoldDB" id="A0A6A6HZ06"/>
<feature type="region of interest" description="Disordered" evidence="1">
    <location>
        <begin position="109"/>
        <end position="145"/>
    </location>
</feature>
<dbReference type="GeneID" id="54572812"/>
<evidence type="ECO:0000256" key="1">
    <source>
        <dbReference type="SAM" id="MobiDB-lite"/>
    </source>
</evidence>
<gene>
    <name evidence="2" type="ORF">BU26DRAFT_117927</name>
</gene>
<evidence type="ECO:0000313" key="3">
    <source>
        <dbReference type="Proteomes" id="UP000800094"/>
    </source>
</evidence>
<reference evidence="2" key="1">
    <citation type="journal article" date="2020" name="Stud. Mycol.">
        <title>101 Dothideomycetes genomes: a test case for predicting lifestyles and emergence of pathogens.</title>
        <authorList>
            <person name="Haridas S."/>
            <person name="Albert R."/>
            <person name="Binder M."/>
            <person name="Bloem J."/>
            <person name="Labutti K."/>
            <person name="Salamov A."/>
            <person name="Andreopoulos B."/>
            <person name="Baker S."/>
            <person name="Barry K."/>
            <person name="Bills G."/>
            <person name="Bluhm B."/>
            <person name="Cannon C."/>
            <person name="Castanera R."/>
            <person name="Culley D."/>
            <person name="Daum C."/>
            <person name="Ezra D."/>
            <person name="Gonzalez J."/>
            <person name="Henrissat B."/>
            <person name="Kuo A."/>
            <person name="Liang C."/>
            <person name="Lipzen A."/>
            <person name="Lutzoni F."/>
            <person name="Magnuson J."/>
            <person name="Mondo S."/>
            <person name="Nolan M."/>
            <person name="Ohm R."/>
            <person name="Pangilinan J."/>
            <person name="Park H.-J."/>
            <person name="Ramirez L."/>
            <person name="Alfaro M."/>
            <person name="Sun H."/>
            <person name="Tritt A."/>
            <person name="Yoshinaga Y."/>
            <person name="Zwiers L.-H."/>
            <person name="Turgeon B."/>
            <person name="Goodwin S."/>
            <person name="Spatafora J."/>
            <person name="Crous P."/>
            <person name="Grigoriev I."/>
        </authorList>
    </citation>
    <scope>NUCLEOTIDE SEQUENCE</scope>
    <source>
        <strain evidence="2">CBS 122368</strain>
    </source>
</reference>
<accession>A0A6A6HZ06</accession>
<organism evidence="2 3">
    <name type="scientific">Trematosphaeria pertusa</name>
    <dbReference type="NCBI Taxonomy" id="390896"/>
    <lineage>
        <taxon>Eukaryota</taxon>
        <taxon>Fungi</taxon>
        <taxon>Dikarya</taxon>
        <taxon>Ascomycota</taxon>
        <taxon>Pezizomycotina</taxon>
        <taxon>Dothideomycetes</taxon>
        <taxon>Pleosporomycetidae</taxon>
        <taxon>Pleosporales</taxon>
        <taxon>Massarineae</taxon>
        <taxon>Trematosphaeriaceae</taxon>
        <taxon>Trematosphaeria</taxon>
    </lineage>
</organism>
<keyword evidence="3" id="KW-1185">Reference proteome</keyword>
<proteinExistence type="predicted"/>
<name>A0A6A6HZ06_9PLEO</name>
<dbReference type="RefSeq" id="XP_033678449.1">
    <property type="nucleotide sequence ID" value="XM_033819482.1"/>
</dbReference>